<dbReference type="PANTHER" id="PTHR10443:SF12">
    <property type="entry name" value="DIPEPTIDASE"/>
    <property type="match status" value="1"/>
</dbReference>
<evidence type="ECO:0000256" key="1">
    <source>
        <dbReference type="SAM" id="Phobius"/>
    </source>
</evidence>
<keyword evidence="1" id="KW-1133">Transmembrane helix</keyword>
<dbReference type="Proteomes" id="UP001165367">
    <property type="component" value="Unassembled WGS sequence"/>
</dbReference>
<dbReference type="PROSITE" id="PS00869">
    <property type="entry name" value="RENAL_DIPEPTIDASE_1"/>
    <property type="match status" value="1"/>
</dbReference>
<feature type="transmembrane region" description="Helical" evidence="1">
    <location>
        <begin position="5"/>
        <end position="28"/>
    </location>
</feature>
<accession>A0ABS9KZ01</accession>
<organism evidence="2 3">
    <name type="scientific">Terrimonas ginsenosidimutans</name>
    <dbReference type="NCBI Taxonomy" id="2908004"/>
    <lineage>
        <taxon>Bacteria</taxon>
        <taxon>Pseudomonadati</taxon>
        <taxon>Bacteroidota</taxon>
        <taxon>Chitinophagia</taxon>
        <taxon>Chitinophagales</taxon>
        <taxon>Chitinophagaceae</taxon>
        <taxon>Terrimonas</taxon>
    </lineage>
</organism>
<keyword evidence="2" id="KW-0378">Hydrolase</keyword>
<keyword evidence="1" id="KW-0472">Membrane</keyword>
<keyword evidence="3" id="KW-1185">Reference proteome</keyword>
<name>A0ABS9KZ01_9BACT</name>
<dbReference type="EC" id="3.4.13.-" evidence="2"/>
<dbReference type="InterPro" id="IPR008257">
    <property type="entry name" value="Pept_M19"/>
</dbReference>
<evidence type="ECO:0000313" key="3">
    <source>
        <dbReference type="Proteomes" id="UP001165367"/>
    </source>
</evidence>
<comment type="caution">
    <text evidence="2">The sequence shown here is derived from an EMBL/GenBank/DDBJ whole genome shotgun (WGS) entry which is preliminary data.</text>
</comment>
<dbReference type="Pfam" id="PF01244">
    <property type="entry name" value="Peptidase_M19"/>
    <property type="match status" value="1"/>
</dbReference>
<dbReference type="PROSITE" id="PS51365">
    <property type="entry name" value="RENAL_DIPEPTIDASE_2"/>
    <property type="match status" value="1"/>
</dbReference>
<reference evidence="2" key="1">
    <citation type="submission" date="2022-01" db="EMBL/GenBank/DDBJ databases">
        <authorList>
            <person name="Jo J.-H."/>
            <person name="Im W.-T."/>
        </authorList>
    </citation>
    <scope>NUCLEOTIDE SEQUENCE</scope>
    <source>
        <strain evidence="2">NA20</strain>
    </source>
</reference>
<dbReference type="SUPFAM" id="SSF51556">
    <property type="entry name" value="Metallo-dependent hydrolases"/>
    <property type="match status" value="1"/>
</dbReference>
<dbReference type="GO" id="GO:0016805">
    <property type="term" value="F:dipeptidase activity"/>
    <property type="evidence" value="ECO:0007669"/>
    <property type="project" value="UniProtKB-KW"/>
</dbReference>
<dbReference type="RefSeq" id="WP_237876361.1">
    <property type="nucleotide sequence ID" value="NZ_JAKLTR010000022.1"/>
</dbReference>
<dbReference type="EMBL" id="JAKLTR010000022">
    <property type="protein sequence ID" value="MCG2617577.1"/>
    <property type="molecule type" value="Genomic_DNA"/>
</dbReference>
<evidence type="ECO:0000313" key="2">
    <source>
        <dbReference type="EMBL" id="MCG2617577.1"/>
    </source>
</evidence>
<dbReference type="InterPro" id="IPR000180">
    <property type="entry name" value="Dipep_AS"/>
</dbReference>
<protein>
    <submittedName>
        <fullName evidence="2">Membrane dipeptidase</fullName>
        <ecNumber evidence="2">3.4.13.-</ecNumber>
    </submittedName>
</protein>
<keyword evidence="2" id="KW-0645">Protease</keyword>
<proteinExistence type="predicted"/>
<dbReference type="PANTHER" id="PTHR10443">
    <property type="entry name" value="MICROSOMAL DIPEPTIDASE"/>
    <property type="match status" value="1"/>
</dbReference>
<dbReference type="InterPro" id="IPR032466">
    <property type="entry name" value="Metal_Hydrolase"/>
</dbReference>
<keyword evidence="1" id="KW-0812">Transmembrane</keyword>
<dbReference type="Gene3D" id="3.20.20.140">
    <property type="entry name" value="Metal-dependent hydrolases"/>
    <property type="match status" value="1"/>
</dbReference>
<sequence length="387" mass="42838">MRKKVLLITAVVLLIALIIFFGFVPTFVDKSRNTVVTKNVQVPPDAWYDSLPFVADLHCDELLWKRNLLTKHDYGHVDLPRLQKANIAFQVFTIVSKTPRNQNYDSNSDKTDNITLLSIAQLRPVQTWFNLKTRALAQCRQLYRYAEKSSGEFRVIESSRQLKQLISDRKTNRKLVGGMLGLEGAHCLNNDSKNLDDFYKAGVRYIGLAHFFDNEWAGSAHGMEKYGLTDAGRQLVKKMDSLHIIIDLAHASPKAIADVFAGTSGPLLVSHTGVQGVCNNPRNLSDQQLAELAKRDALVGIGLWETAVCGTDAAATAKSVRYAVDKIGLDKVAIGSDFDGAIEAPFDITGFPLLVSALKKEGFDDTAIEKILGSNTRDFFLRNLPGN</sequence>
<gene>
    <name evidence="2" type="ORF">LZZ85_24975</name>
</gene>
<keyword evidence="2" id="KW-0224">Dipeptidase</keyword>